<evidence type="ECO:0000256" key="12">
    <source>
        <dbReference type="ARBA" id="ARBA00022840"/>
    </source>
</evidence>
<dbReference type="EC" id="2.7.11.1" evidence="4"/>
<evidence type="ECO:0000256" key="19">
    <source>
        <dbReference type="ARBA" id="ARBA00077142"/>
    </source>
</evidence>
<evidence type="ECO:0000256" key="1">
    <source>
        <dbReference type="ARBA" id="ARBA00001946"/>
    </source>
</evidence>
<dbReference type="InterPro" id="IPR011009">
    <property type="entry name" value="Kinase-like_dom_sf"/>
</dbReference>
<reference evidence="24" key="1">
    <citation type="submission" date="2025-08" db="UniProtKB">
        <authorList>
            <consortium name="RefSeq"/>
        </authorList>
    </citation>
    <scope>IDENTIFICATION</scope>
</reference>
<keyword evidence="8" id="KW-0808">Transferase</keyword>
<dbReference type="SMART" id="SM00220">
    <property type="entry name" value="S_TKc"/>
    <property type="match status" value="1"/>
</dbReference>
<evidence type="ECO:0000256" key="9">
    <source>
        <dbReference type="ARBA" id="ARBA00022723"/>
    </source>
</evidence>
<gene>
    <name evidence="24" type="primary">LOC103507302</name>
</gene>
<evidence type="ECO:0000256" key="8">
    <source>
        <dbReference type="ARBA" id="ARBA00022679"/>
    </source>
</evidence>
<dbReference type="InterPro" id="IPR008271">
    <property type="entry name" value="Ser/Thr_kinase_AS"/>
</dbReference>
<evidence type="ECO:0000256" key="5">
    <source>
        <dbReference type="ARBA" id="ARBA00022481"/>
    </source>
</evidence>
<evidence type="ECO:0000256" key="2">
    <source>
        <dbReference type="ARBA" id="ARBA00004123"/>
    </source>
</evidence>
<feature type="region of interest" description="Disordered" evidence="21">
    <location>
        <begin position="720"/>
        <end position="753"/>
    </location>
</feature>
<keyword evidence="10 20" id="KW-0547">Nucleotide-binding</keyword>
<evidence type="ECO:0000256" key="21">
    <source>
        <dbReference type="SAM" id="MobiDB-lite"/>
    </source>
</evidence>
<dbReference type="SUPFAM" id="SSF56112">
    <property type="entry name" value="Protein kinase-like (PK-like)"/>
    <property type="match status" value="1"/>
</dbReference>
<accession>A0A1S3CXQ4</accession>
<evidence type="ECO:0000256" key="3">
    <source>
        <dbReference type="ARBA" id="ARBA00006692"/>
    </source>
</evidence>
<keyword evidence="12 20" id="KW-0067">ATP-binding</keyword>
<keyword evidence="11 24" id="KW-0418">Kinase</keyword>
<keyword evidence="6" id="KW-0723">Serine/threonine-protein kinase</keyword>
<feature type="compositionally biased region" description="Polar residues" evidence="21">
    <location>
        <begin position="736"/>
        <end position="748"/>
    </location>
</feature>
<sequence>MSRSGSRSSDGHPTKIAGLYDLEETLGRGHFAVVKLARHVFTGEKVAVKVIDKTKLDPVSQDHLYQEVRCMKLVQHPNVVRLYEVIDTNSKLYLILELGDGGDLYDYIMKHDAGLSETYAREYFAQIVRAISFCHKLHVVHRDLKPENVVFFERLGVVKLTDFGFSNRFNPGQKLETSCGSLAYSAPEILLGDSYDAPAVDVWSLGVILYMLVAGQAPFQEANDSETLTMIMDVKYRVPDHVTEECKRLIGRMLVREPEIDGTSGGGSHDRRGSRSEGKLNLAVAELRRESILLSEASTAPTPLMLGKTSAVTHVAPALAKTLPSALPSSSSPASGLAGLDGICEEEGGSSVPSRPSSGFNASKQRGTVFRKSRTASVSSSEASDEDEARHSRRGSTKSLHRRHEPPGPGDKGGGPAGGGGGPSGEMADKDNSSNAGTSPDASSSQNPPGGNSNPPGSTSTSGGPEHNALSGRHSSSRHHKRRSGETRLRESQSLNRITEVQEDVAGQTSSTARENNAFRNETDFARGESADRAVCFKCCMEEMTSIERRLNVACGIACGAVEPNNNHVETCGKDRPDGSEPCEKGDRPEDGRVNGDMCDGVRERLGGPCEGDGGSDPNVGSVSPSASYSTVVSYSSTYRNLTNVYSRHNKYKYIHNSNSGGGGKGNYLSSSISCNDIPDDCHGNGVSNVNNESTNVESSGGGKSRKFNTITRIKNRHNKENSGVEKCKSPGNGTGATSNGQPAQQVVNKNKKSNKNTLINRYLYLQKKLVQPLFGGKKTDALKMGRLYKAKSCSEVEKTSCKEGTKMNVLSKQTHTMQRCSKHVTECTAPLKVTASIVNIDHRTSTVI</sequence>
<evidence type="ECO:0000256" key="17">
    <source>
        <dbReference type="ARBA" id="ARBA00054738"/>
    </source>
</evidence>
<dbReference type="Proteomes" id="UP000079169">
    <property type="component" value="Unplaced"/>
</dbReference>
<evidence type="ECO:0000313" key="24">
    <source>
        <dbReference type="RefSeq" id="XP_008469981.2"/>
    </source>
</evidence>
<feature type="region of interest" description="Disordered" evidence="21">
    <location>
        <begin position="258"/>
        <end position="277"/>
    </location>
</feature>
<evidence type="ECO:0000256" key="20">
    <source>
        <dbReference type="PROSITE-ProRule" id="PRU10141"/>
    </source>
</evidence>
<feature type="domain" description="Protein kinase" evidence="22">
    <location>
        <begin position="20"/>
        <end position="272"/>
    </location>
</feature>
<evidence type="ECO:0000313" key="23">
    <source>
        <dbReference type="Proteomes" id="UP000079169"/>
    </source>
</evidence>
<feature type="compositionally biased region" description="Low complexity" evidence="21">
    <location>
        <begin position="323"/>
        <end position="340"/>
    </location>
</feature>
<keyword evidence="9" id="KW-0479">Metal-binding</keyword>
<dbReference type="Gene3D" id="1.10.510.10">
    <property type="entry name" value="Transferase(Phosphotransferase) domain 1"/>
    <property type="match status" value="1"/>
</dbReference>
<dbReference type="PANTHER" id="PTHR24346:SF45">
    <property type="entry name" value="PROTEIN KINASE DOMAIN-CONTAINING PROTEIN"/>
    <property type="match status" value="1"/>
</dbReference>
<dbReference type="GO" id="GO:0005737">
    <property type="term" value="C:cytoplasm"/>
    <property type="evidence" value="ECO:0007669"/>
    <property type="project" value="TreeGrafter"/>
</dbReference>
<dbReference type="STRING" id="121845.A0A1S3CXQ4"/>
<keyword evidence="5" id="KW-0488">Methylation</keyword>
<comment type="similarity">
    <text evidence="3">Belongs to the protein kinase superfamily. CAMK Ser/Thr protein kinase family.</text>
</comment>
<dbReference type="FunFam" id="1.10.510.10:FF:000166">
    <property type="entry name" value="SNF-related serine/threonine-protein kinase"/>
    <property type="match status" value="1"/>
</dbReference>
<evidence type="ECO:0000259" key="22">
    <source>
        <dbReference type="PROSITE" id="PS50011"/>
    </source>
</evidence>
<organism evidence="23 24">
    <name type="scientific">Diaphorina citri</name>
    <name type="common">Asian citrus psyllid</name>
    <dbReference type="NCBI Taxonomy" id="121845"/>
    <lineage>
        <taxon>Eukaryota</taxon>
        <taxon>Metazoa</taxon>
        <taxon>Ecdysozoa</taxon>
        <taxon>Arthropoda</taxon>
        <taxon>Hexapoda</taxon>
        <taxon>Insecta</taxon>
        <taxon>Pterygota</taxon>
        <taxon>Neoptera</taxon>
        <taxon>Paraneoptera</taxon>
        <taxon>Hemiptera</taxon>
        <taxon>Sternorrhyncha</taxon>
        <taxon>Psylloidea</taxon>
        <taxon>Psyllidae</taxon>
        <taxon>Diaphorininae</taxon>
        <taxon>Diaphorina</taxon>
    </lineage>
</organism>
<dbReference type="PaxDb" id="121845-A0A1S3CXQ4"/>
<feature type="compositionally biased region" description="Polar residues" evidence="21">
    <location>
        <begin position="433"/>
        <end position="442"/>
    </location>
</feature>
<evidence type="ECO:0000256" key="16">
    <source>
        <dbReference type="ARBA" id="ARBA00048679"/>
    </source>
</evidence>
<dbReference type="PROSITE" id="PS50011">
    <property type="entry name" value="PROTEIN_KINASE_DOM"/>
    <property type="match status" value="1"/>
</dbReference>
<dbReference type="PROSITE" id="PS00107">
    <property type="entry name" value="PROTEIN_KINASE_ATP"/>
    <property type="match status" value="1"/>
</dbReference>
<dbReference type="InterPro" id="IPR000719">
    <property type="entry name" value="Prot_kinase_dom"/>
</dbReference>
<dbReference type="GO" id="GO:0005524">
    <property type="term" value="F:ATP binding"/>
    <property type="evidence" value="ECO:0007669"/>
    <property type="project" value="UniProtKB-UniRule"/>
</dbReference>
<dbReference type="GO" id="GO:0046872">
    <property type="term" value="F:metal ion binding"/>
    <property type="evidence" value="ECO:0007669"/>
    <property type="project" value="UniProtKB-KW"/>
</dbReference>
<evidence type="ECO:0000256" key="4">
    <source>
        <dbReference type="ARBA" id="ARBA00012513"/>
    </source>
</evidence>
<comment type="subcellular location">
    <subcellularLocation>
        <location evidence="2">Nucleus</location>
    </subcellularLocation>
</comment>
<dbReference type="InterPro" id="IPR017441">
    <property type="entry name" value="Protein_kinase_ATP_BS"/>
</dbReference>
<dbReference type="AlphaFoldDB" id="A0A1S3CXQ4"/>
<comment type="catalytic activity">
    <reaction evidence="15">
        <text>L-threonyl-[protein] + ATP = O-phospho-L-threonyl-[protein] + ADP + H(+)</text>
        <dbReference type="Rhea" id="RHEA:46608"/>
        <dbReference type="Rhea" id="RHEA-COMP:11060"/>
        <dbReference type="Rhea" id="RHEA-COMP:11605"/>
        <dbReference type="ChEBI" id="CHEBI:15378"/>
        <dbReference type="ChEBI" id="CHEBI:30013"/>
        <dbReference type="ChEBI" id="CHEBI:30616"/>
        <dbReference type="ChEBI" id="CHEBI:61977"/>
        <dbReference type="ChEBI" id="CHEBI:456216"/>
        <dbReference type="EC" id="2.7.11.1"/>
    </reaction>
</comment>
<evidence type="ECO:0000256" key="10">
    <source>
        <dbReference type="ARBA" id="ARBA00022741"/>
    </source>
</evidence>
<dbReference type="GO" id="GO:0035556">
    <property type="term" value="P:intracellular signal transduction"/>
    <property type="evidence" value="ECO:0007669"/>
    <property type="project" value="TreeGrafter"/>
</dbReference>
<dbReference type="Pfam" id="PF00069">
    <property type="entry name" value="Pkinase"/>
    <property type="match status" value="1"/>
</dbReference>
<dbReference type="PANTHER" id="PTHR24346">
    <property type="entry name" value="MAP/MICROTUBULE AFFINITY-REGULATING KINASE"/>
    <property type="match status" value="1"/>
</dbReference>
<feature type="compositionally biased region" description="Basic and acidic residues" evidence="21">
    <location>
        <begin position="268"/>
        <end position="277"/>
    </location>
</feature>
<feature type="compositionally biased region" description="Low complexity" evidence="21">
    <location>
        <begin position="349"/>
        <end position="359"/>
    </location>
</feature>
<dbReference type="KEGG" id="dci:103507302"/>
<comment type="cofactor">
    <cofactor evidence="1">
        <name>Mg(2+)</name>
        <dbReference type="ChEBI" id="CHEBI:18420"/>
    </cofactor>
</comment>
<feature type="region of interest" description="Disordered" evidence="21">
    <location>
        <begin position="571"/>
        <end position="597"/>
    </location>
</feature>
<feature type="compositionally biased region" description="Basic residues" evidence="21">
    <location>
        <begin position="391"/>
        <end position="404"/>
    </location>
</feature>
<dbReference type="GO" id="GO:0004674">
    <property type="term" value="F:protein serine/threonine kinase activity"/>
    <property type="evidence" value="ECO:0007669"/>
    <property type="project" value="UniProtKB-KW"/>
</dbReference>
<keyword evidence="23" id="KW-1185">Reference proteome</keyword>
<feature type="compositionally biased region" description="Low complexity" evidence="21">
    <location>
        <begin position="443"/>
        <end position="465"/>
    </location>
</feature>
<dbReference type="GO" id="GO:0005634">
    <property type="term" value="C:nucleus"/>
    <property type="evidence" value="ECO:0007669"/>
    <property type="project" value="UniProtKB-SubCell"/>
</dbReference>
<comment type="function">
    <text evidence="17">May play a role in hematopoietic cell proliferation or differentiation. Potential mediator of neuronal apoptosis.</text>
</comment>
<evidence type="ECO:0000256" key="11">
    <source>
        <dbReference type="ARBA" id="ARBA00022777"/>
    </source>
</evidence>
<keyword evidence="7" id="KW-0597">Phosphoprotein</keyword>
<evidence type="ECO:0000256" key="18">
    <source>
        <dbReference type="ARBA" id="ARBA00074971"/>
    </source>
</evidence>
<dbReference type="CDD" id="cd14074">
    <property type="entry name" value="STKc_SNRK"/>
    <property type="match status" value="1"/>
</dbReference>
<feature type="compositionally biased region" description="Basic and acidic residues" evidence="21">
    <location>
        <begin position="720"/>
        <end position="729"/>
    </location>
</feature>
<dbReference type="FunFam" id="3.30.200.20:FF:000003">
    <property type="entry name" value="Non-specific serine/threonine protein kinase"/>
    <property type="match status" value="1"/>
</dbReference>
<evidence type="ECO:0000256" key="6">
    <source>
        <dbReference type="ARBA" id="ARBA00022527"/>
    </source>
</evidence>
<feature type="compositionally biased region" description="Polar residues" evidence="21">
    <location>
        <begin position="507"/>
        <end position="520"/>
    </location>
</feature>
<dbReference type="RefSeq" id="XP_008469981.2">
    <property type="nucleotide sequence ID" value="XM_008471759.3"/>
</dbReference>
<evidence type="ECO:0000256" key="7">
    <source>
        <dbReference type="ARBA" id="ARBA00022553"/>
    </source>
</evidence>
<keyword evidence="13" id="KW-0460">Magnesium</keyword>
<comment type="catalytic activity">
    <reaction evidence="16">
        <text>L-seryl-[protein] + ATP = O-phospho-L-seryl-[protein] + ADP + H(+)</text>
        <dbReference type="Rhea" id="RHEA:17989"/>
        <dbReference type="Rhea" id="RHEA-COMP:9863"/>
        <dbReference type="Rhea" id="RHEA-COMP:11604"/>
        <dbReference type="ChEBI" id="CHEBI:15378"/>
        <dbReference type="ChEBI" id="CHEBI:29999"/>
        <dbReference type="ChEBI" id="CHEBI:30616"/>
        <dbReference type="ChEBI" id="CHEBI:83421"/>
        <dbReference type="ChEBI" id="CHEBI:456216"/>
        <dbReference type="EC" id="2.7.11.1"/>
    </reaction>
</comment>
<proteinExistence type="inferred from homology"/>
<dbReference type="PROSITE" id="PS00108">
    <property type="entry name" value="PROTEIN_KINASE_ST"/>
    <property type="match status" value="1"/>
</dbReference>
<evidence type="ECO:0000256" key="14">
    <source>
        <dbReference type="ARBA" id="ARBA00023242"/>
    </source>
</evidence>
<name>A0A1S3CXQ4_DIACI</name>
<keyword evidence="14" id="KW-0539">Nucleus</keyword>
<feature type="region of interest" description="Disordered" evidence="21">
    <location>
        <begin position="323"/>
        <end position="521"/>
    </location>
</feature>
<evidence type="ECO:0000256" key="15">
    <source>
        <dbReference type="ARBA" id="ARBA00047899"/>
    </source>
</evidence>
<dbReference type="GeneID" id="103507302"/>
<feature type="compositionally biased region" description="Gly residues" evidence="21">
    <location>
        <begin position="410"/>
        <end position="424"/>
    </location>
</feature>
<evidence type="ECO:0000256" key="13">
    <source>
        <dbReference type="ARBA" id="ARBA00022842"/>
    </source>
</evidence>
<protein>
    <recommendedName>
        <fullName evidence="18">SNF-related serine/threonine-protein kinase</fullName>
        <ecNumber evidence="4">2.7.11.1</ecNumber>
    </recommendedName>
    <alternativeName>
        <fullName evidence="19">SNF1-related kinase</fullName>
    </alternativeName>
</protein>
<feature type="binding site" evidence="20">
    <location>
        <position position="49"/>
    </location>
    <ligand>
        <name>ATP</name>
        <dbReference type="ChEBI" id="CHEBI:30616"/>
    </ligand>
</feature>